<evidence type="ECO:0000313" key="2">
    <source>
        <dbReference type="EMBL" id="QJA84876.1"/>
    </source>
</evidence>
<reference evidence="2" key="1">
    <citation type="submission" date="2020-03" db="EMBL/GenBank/DDBJ databases">
        <title>The deep terrestrial virosphere.</title>
        <authorList>
            <person name="Holmfeldt K."/>
            <person name="Nilsson E."/>
            <person name="Simone D."/>
            <person name="Lopez-Fernandez M."/>
            <person name="Wu X."/>
            <person name="de Brujin I."/>
            <person name="Lundin D."/>
            <person name="Andersson A."/>
            <person name="Bertilsson S."/>
            <person name="Dopson M."/>
        </authorList>
    </citation>
    <scope>NUCLEOTIDE SEQUENCE</scope>
    <source>
        <strain evidence="2">MM415B02335</strain>
    </source>
</reference>
<proteinExistence type="predicted"/>
<feature type="region of interest" description="Disordered" evidence="1">
    <location>
        <begin position="20"/>
        <end position="52"/>
    </location>
</feature>
<accession>A0A6M3KS29</accession>
<dbReference type="EMBL" id="MT142539">
    <property type="protein sequence ID" value="QJA84876.1"/>
    <property type="molecule type" value="Genomic_DNA"/>
</dbReference>
<evidence type="ECO:0008006" key="3">
    <source>
        <dbReference type="Google" id="ProtNLM"/>
    </source>
</evidence>
<dbReference type="AlphaFoldDB" id="A0A6M3KS29"/>
<gene>
    <name evidence="2" type="ORF">MM415B02335_0002</name>
</gene>
<evidence type="ECO:0000256" key="1">
    <source>
        <dbReference type="SAM" id="MobiDB-lite"/>
    </source>
</evidence>
<protein>
    <recommendedName>
        <fullName evidence="3">Portal protein</fullName>
    </recommendedName>
</protein>
<organism evidence="2">
    <name type="scientific">viral metagenome</name>
    <dbReference type="NCBI Taxonomy" id="1070528"/>
    <lineage>
        <taxon>unclassified sequences</taxon>
        <taxon>metagenomes</taxon>
        <taxon>organismal metagenomes</taxon>
    </lineage>
</organism>
<sequence length="680" mass="77253">MEEGYRGIFGSDPLKSAAGGLATEGLPGSIDQGQGLDPNQGVDPNAGMGLESGFQDTQVEEPVDQYPRAKIVPITIDENAVLKELNAWYSRDMDSTIRKNFLKNCQDWHSAYLGYMPPTSFPWKDPSNIDLGIIEMATDNIKARFKMSTLGGKPAFAAVPLNIGAEEILNEVQDMMSAGLDQQVDIEKVADLIAQDTVELGNCITKRRWDRQRKNVRYYKNDTTNVNFRAPFMNLFSKPVSRITIEAQEIVDEKPMVEIVQLNKILVPDDGPEDIQKMHHVMHLFDLDENELDELFANDESYDPSKLEGLREFLKKRTADKDAPRGGRDKAQESITKTIKCAEVYCKWKHNDTEFAEEVIFTWAIEAKQIIRAIKLIDIYYDGLRPFRWFRYKSSGNVYGRGVVEMLYPYRTALNTIFNMSVNCMMLQILPWGFYRYGSSFKPEDHKLAPGVWIPLDDINDAKPAQFPPTARLADGAIGLLIQLVERQSGISAPHMGQETTGRKTAFEVKAVISEGNIKHEERIANFQDIFSDLLHDIYNLYKFNMPDNAIFRKLYDQRGILLKKPVFFTVPSRYMMAQYDFDFVIMGTLTTGNKSIEREDAVQLADILMKFPMIAENPDAQHELMRDVITSFGKRNMDKYLLPEPVVQMLKNMKMKELVELAQGKRAVGTPTGRPPAQG</sequence>
<dbReference type="InterPro" id="IPR056909">
    <property type="entry name" value="SU10_portal"/>
</dbReference>
<dbReference type="Pfam" id="PF23899">
    <property type="entry name" value="SU10_portal"/>
    <property type="match status" value="1"/>
</dbReference>
<name>A0A6M3KS29_9ZZZZ</name>